<dbReference type="GO" id="GO:0003677">
    <property type="term" value="F:DNA binding"/>
    <property type="evidence" value="ECO:0007669"/>
    <property type="project" value="UniProtKB-KW"/>
</dbReference>
<evidence type="ECO:0000256" key="14">
    <source>
        <dbReference type="ARBA" id="ARBA00048988"/>
    </source>
</evidence>
<organism evidence="18 19">
    <name type="scientific">Methylosinus trichosporium (strain ATCC 35070 / NCIMB 11131 / UNIQEM 75 / OB3b)</name>
    <dbReference type="NCBI Taxonomy" id="595536"/>
    <lineage>
        <taxon>Bacteria</taxon>
        <taxon>Pseudomonadati</taxon>
        <taxon>Pseudomonadota</taxon>
        <taxon>Alphaproteobacteria</taxon>
        <taxon>Hyphomicrobiales</taxon>
        <taxon>Methylocystaceae</taxon>
        <taxon>Methylosinus</taxon>
    </lineage>
</organism>
<keyword evidence="6" id="KW-0269">Exonuclease</keyword>
<comment type="catalytic activity">
    <reaction evidence="14">
        <text>ATP + H2O = ADP + phosphate + H(+)</text>
        <dbReference type="Rhea" id="RHEA:13065"/>
        <dbReference type="ChEBI" id="CHEBI:15377"/>
        <dbReference type="ChEBI" id="CHEBI:15378"/>
        <dbReference type="ChEBI" id="CHEBI:30616"/>
        <dbReference type="ChEBI" id="CHEBI:43474"/>
        <dbReference type="ChEBI" id="CHEBI:456216"/>
        <dbReference type="EC" id="5.6.2.4"/>
    </reaction>
</comment>
<dbReference type="EC" id="5.6.2.4" evidence="12"/>
<evidence type="ECO:0000259" key="16">
    <source>
        <dbReference type="PROSITE" id="PS51198"/>
    </source>
</evidence>
<evidence type="ECO:0000256" key="11">
    <source>
        <dbReference type="ARBA" id="ARBA00034617"/>
    </source>
</evidence>
<evidence type="ECO:0000256" key="12">
    <source>
        <dbReference type="ARBA" id="ARBA00034808"/>
    </source>
</evidence>
<keyword evidence="3" id="KW-0227">DNA damage</keyword>
<evidence type="ECO:0000256" key="15">
    <source>
        <dbReference type="PROSITE-ProRule" id="PRU00560"/>
    </source>
</evidence>
<sequence length="1145" mass="124211">MSDRRPIAQDTREKQRIASDPGLSAWVSAHAGSGKTHVLSQRVVRLLLAGASPSHILCLTYTKAAAANMAARIFDILAGWALLDDEALAAAIMATGAPRPFPADLARARKLFAHAVETPGGLKIQTIHAFCERLLHLFPFEANVSASFRVLDDLERAELLERARRNTLARAALDGGALQGALAKLSRLCSGGGFDDLIRELLGRRETHRNLSSADYAGALRRHLGLAEGETLAAIEAEILEGGLPSRDWPELAQTLRRGGANDGKLGDALAAAAQSGDIDDYLAVFFTQKGEPRGSGKQKIISAGLQKQQPALLARLEDERDRLVALIERRKAAAAFDRSMALAAIGDAILSDYERMKSNRGLFDFDDLIERTRRLLLRSSAGWVLYKLDSQIDHILVDEAQDTSAAQWDILAALAAEFCAGASARRAARSFFAVGDEKQSIFSFQGAAPEKFDAMRRVFAGRFRDARMSFETVRLTRSFRSSPDVLAAVDDIFAHEGNRRGLSADPQEPAPQHEAWKADVRGRVEIWEPESADVAEAPPDWRLPLDYVNDATPAARLARKIARRTKALLAPENGECVEDKGAIRAMRPGDVMILVRKRDAFFEAVIRALKAEGVAVAGADRLDLSGHIAVMDLVALGRAALLREDDLTLAVLLKSPLVGLDDDDLIALAPGRSGSLHDALAASPQPRHAEAAALIAHWSRLARTLAPFDFYSLALGAGGGREKLVARLGVEANDAIDEFLRLASAFEREQAQTLTGFLASVEALELSIKRDMEQAGDAVRVMTVHAAKGLEAKVVFLPDTCGAPAGHHDPKLFVLGEEDEAALVWSTGKDADPPAVARARETLREAARDEHRRLLYVALTRAEERLYIAGFHGPRGRAEDCWYDAIRDALEPSCARAPDPFEATKEILVRGDAARGRVQATPAREERVVLPAYALQPAPRESAPAPPLRPVTALAAADRIPVADEYASTTRQDGERLLIGRLTHALLQRLPDTPPERREAAARKFLELRAVSLDEAQRERVARAALAVIADRSLVALFGPRSAPEVEIVARLMGSRGEIAVTGRIDRLAETDSEAIVADFKTGAARNPPSRTQLRQLAVYRAAAAQLYPGKTIRCVLVFTETATIVEPTPSELDAALEEVLTNL</sequence>
<dbReference type="InterPro" id="IPR011604">
    <property type="entry name" value="PDDEXK-like_dom_sf"/>
</dbReference>
<feature type="domain" description="UvrD-like helicase ATP-binding" evidence="16">
    <location>
        <begin position="8"/>
        <end position="483"/>
    </location>
</feature>
<evidence type="ECO:0000256" key="1">
    <source>
        <dbReference type="ARBA" id="ARBA00022722"/>
    </source>
</evidence>
<keyword evidence="7 15" id="KW-0067">ATP-binding</keyword>
<dbReference type="EMBL" id="CP023737">
    <property type="protein sequence ID" value="ATQ68073.1"/>
    <property type="molecule type" value="Genomic_DNA"/>
</dbReference>
<accession>A0A2D2CZA4</accession>
<name>A0A2D2CZA4_METT3</name>
<dbReference type="GO" id="GO:0043138">
    <property type="term" value="F:3'-5' DNA helicase activity"/>
    <property type="evidence" value="ECO:0007669"/>
    <property type="project" value="UniProtKB-EC"/>
</dbReference>
<dbReference type="KEGG" id="mtw:CQW49_09355"/>
<dbReference type="InterPro" id="IPR027417">
    <property type="entry name" value="P-loop_NTPase"/>
</dbReference>
<dbReference type="Pfam" id="PF12705">
    <property type="entry name" value="PDDEXK_1"/>
    <property type="match status" value="1"/>
</dbReference>
<keyword evidence="19" id="KW-1185">Reference proteome</keyword>
<keyword evidence="8" id="KW-0238">DNA-binding</keyword>
<dbReference type="GO" id="GO:0000725">
    <property type="term" value="P:recombinational repair"/>
    <property type="evidence" value="ECO:0007669"/>
    <property type="project" value="TreeGrafter"/>
</dbReference>
<protein>
    <recommendedName>
        <fullName evidence="12">DNA 3'-5' helicase</fullName>
        <ecNumber evidence="12">5.6.2.4</ecNumber>
    </recommendedName>
    <alternativeName>
        <fullName evidence="13">DNA 3'-5' helicase II</fullName>
    </alternativeName>
</protein>
<evidence type="ECO:0000313" key="19">
    <source>
        <dbReference type="Proteomes" id="UP000230709"/>
    </source>
</evidence>
<feature type="domain" description="UvrD-like helicase C-terminal" evidence="17">
    <location>
        <begin position="508"/>
        <end position="790"/>
    </location>
</feature>
<dbReference type="GO" id="GO:0005829">
    <property type="term" value="C:cytosol"/>
    <property type="evidence" value="ECO:0007669"/>
    <property type="project" value="TreeGrafter"/>
</dbReference>
<keyword evidence="4 15" id="KW-0378">Hydrolase</keyword>
<evidence type="ECO:0000256" key="10">
    <source>
        <dbReference type="ARBA" id="ARBA00023235"/>
    </source>
</evidence>
<dbReference type="Pfam" id="PF00580">
    <property type="entry name" value="UvrD-helicase"/>
    <property type="match status" value="1"/>
</dbReference>
<keyword evidence="10" id="KW-0413">Isomerase</keyword>
<dbReference type="PROSITE" id="PS51198">
    <property type="entry name" value="UVRD_HELICASE_ATP_BIND"/>
    <property type="match status" value="1"/>
</dbReference>
<keyword evidence="2 15" id="KW-0547">Nucleotide-binding</keyword>
<evidence type="ECO:0000256" key="9">
    <source>
        <dbReference type="ARBA" id="ARBA00023204"/>
    </source>
</evidence>
<dbReference type="STRING" id="595536.GCA_000178815_03282"/>
<dbReference type="PANTHER" id="PTHR11070:SF2">
    <property type="entry name" value="ATP-DEPENDENT DNA HELICASE SRS2"/>
    <property type="match status" value="1"/>
</dbReference>
<keyword evidence="9" id="KW-0234">DNA repair</keyword>
<evidence type="ECO:0000256" key="6">
    <source>
        <dbReference type="ARBA" id="ARBA00022839"/>
    </source>
</evidence>
<evidence type="ECO:0000259" key="17">
    <source>
        <dbReference type="PROSITE" id="PS51217"/>
    </source>
</evidence>
<feature type="binding site" evidence="15">
    <location>
        <begin position="29"/>
        <end position="36"/>
    </location>
    <ligand>
        <name>ATP</name>
        <dbReference type="ChEBI" id="CHEBI:30616"/>
    </ligand>
</feature>
<dbReference type="Pfam" id="PF13361">
    <property type="entry name" value="UvrD_C"/>
    <property type="match status" value="1"/>
</dbReference>
<dbReference type="GO" id="GO:0004527">
    <property type="term" value="F:exonuclease activity"/>
    <property type="evidence" value="ECO:0007669"/>
    <property type="project" value="UniProtKB-KW"/>
</dbReference>
<dbReference type="NCBIfam" id="TIGR02784">
    <property type="entry name" value="addA_alphas"/>
    <property type="match status" value="1"/>
</dbReference>
<keyword evidence="5 15" id="KW-0347">Helicase</keyword>
<dbReference type="InterPro" id="IPR014016">
    <property type="entry name" value="UvrD-like_ATP-bd"/>
</dbReference>
<evidence type="ECO:0000256" key="2">
    <source>
        <dbReference type="ARBA" id="ARBA00022741"/>
    </source>
</evidence>
<dbReference type="InterPro" id="IPR000212">
    <property type="entry name" value="DNA_helicase_UvrD/REP"/>
</dbReference>
<evidence type="ECO:0000256" key="4">
    <source>
        <dbReference type="ARBA" id="ARBA00022801"/>
    </source>
</evidence>
<dbReference type="SUPFAM" id="SSF52540">
    <property type="entry name" value="P-loop containing nucleoside triphosphate hydrolases"/>
    <property type="match status" value="1"/>
</dbReference>
<dbReference type="GO" id="GO:0033202">
    <property type="term" value="C:DNA helicase complex"/>
    <property type="evidence" value="ECO:0007669"/>
    <property type="project" value="TreeGrafter"/>
</dbReference>
<comment type="catalytic activity">
    <reaction evidence="11">
        <text>Couples ATP hydrolysis with the unwinding of duplex DNA by translocating in the 3'-5' direction.</text>
        <dbReference type="EC" id="5.6.2.4"/>
    </reaction>
</comment>
<reference evidence="19" key="1">
    <citation type="submission" date="2017-10" db="EMBL/GenBank/DDBJ databases">
        <title>Completed PacBio SMRT sequence of Methylosinus trichosporium OB3b reveals presence of a third large plasmid.</title>
        <authorList>
            <person name="Charles T.C."/>
            <person name="Lynch M.D.J."/>
            <person name="Heil J.R."/>
            <person name="Cheng J."/>
        </authorList>
    </citation>
    <scope>NUCLEOTIDE SEQUENCE [LARGE SCALE GENOMIC DNA]</scope>
    <source>
        <strain evidence="19">OB3b</strain>
    </source>
</reference>
<proteinExistence type="predicted"/>
<dbReference type="Gene3D" id="3.90.320.10">
    <property type="match status" value="1"/>
</dbReference>
<evidence type="ECO:0000256" key="3">
    <source>
        <dbReference type="ARBA" id="ARBA00022763"/>
    </source>
</evidence>
<evidence type="ECO:0000256" key="8">
    <source>
        <dbReference type="ARBA" id="ARBA00023125"/>
    </source>
</evidence>
<dbReference type="InterPro" id="IPR014017">
    <property type="entry name" value="DNA_helicase_UvrD-like_C"/>
</dbReference>
<evidence type="ECO:0000313" key="18">
    <source>
        <dbReference type="EMBL" id="ATQ68073.1"/>
    </source>
</evidence>
<dbReference type="RefSeq" id="WP_003615407.1">
    <property type="nucleotide sequence ID" value="NZ_ADVE02000001.1"/>
</dbReference>
<dbReference type="InterPro" id="IPR038726">
    <property type="entry name" value="PDDEXK_AddAB-type"/>
</dbReference>
<dbReference type="PANTHER" id="PTHR11070">
    <property type="entry name" value="UVRD / RECB / PCRA DNA HELICASE FAMILY MEMBER"/>
    <property type="match status" value="1"/>
</dbReference>
<gene>
    <name evidence="18" type="primary">addA</name>
    <name evidence="18" type="ORF">CQW49_09355</name>
</gene>
<dbReference type="AlphaFoldDB" id="A0A2D2CZA4"/>
<evidence type="ECO:0000256" key="7">
    <source>
        <dbReference type="ARBA" id="ARBA00022840"/>
    </source>
</evidence>
<dbReference type="PROSITE" id="PS51217">
    <property type="entry name" value="UVRD_HELICASE_CTER"/>
    <property type="match status" value="1"/>
</dbReference>
<keyword evidence="1" id="KW-0540">Nuclease</keyword>
<dbReference type="InterPro" id="IPR014151">
    <property type="entry name" value="DNA_helicase_AddA"/>
</dbReference>
<dbReference type="GO" id="GO:0005524">
    <property type="term" value="F:ATP binding"/>
    <property type="evidence" value="ECO:0007669"/>
    <property type="project" value="UniProtKB-UniRule"/>
</dbReference>
<evidence type="ECO:0000256" key="13">
    <source>
        <dbReference type="ARBA" id="ARBA00034923"/>
    </source>
</evidence>
<evidence type="ECO:0000256" key="5">
    <source>
        <dbReference type="ARBA" id="ARBA00022806"/>
    </source>
</evidence>
<dbReference type="Gene3D" id="3.40.50.300">
    <property type="entry name" value="P-loop containing nucleotide triphosphate hydrolases"/>
    <property type="match status" value="4"/>
</dbReference>
<dbReference type="Proteomes" id="UP000230709">
    <property type="component" value="Chromosome"/>
</dbReference>